<gene>
    <name evidence="1" type="ORF">RHSIM_Rhsim05G0032800</name>
</gene>
<dbReference type="EMBL" id="WJXA01000005">
    <property type="protein sequence ID" value="KAF7142198.1"/>
    <property type="molecule type" value="Genomic_DNA"/>
</dbReference>
<accession>A0A834GUK9</accession>
<evidence type="ECO:0000313" key="2">
    <source>
        <dbReference type="Proteomes" id="UP000626092"/>
    </source>
</evidence>
<evidence type="ECO:0000313" key="1">
    <source>
        <dbReference type="EMBL" id="KAF7142198.1"/>
    </source>
</evidence>
<reference evidence="1" key="1">
    <citation type="submission" date="2019-11" db="EMBL/GenBank/DDBJ databases">
        <authorList>
            <person name="Liu Y."/>
            <person name="Hou J."/>
            <person name="Li T.-Q."/>
            <person name="Guan C.-H."/>
            <person name="Wu X."/>
            <person name="Wu H.-Z."/>
            <person name="Ling F."/>
            <person name="Zhang R."/>
            <person name="Shi X.-G."/>
            <person name="Ren J.-P."/>
            <person name="Chen E.-F."/>
            <person name="Sun J.-M."/>
        </authorList>
    </citation>
    <scope>NUCLEOTIDE SEQUENCE</scope>
    <source>
        <strain evidence="1">Adult_tree_wgs_1</strain>
        <tissue evidence="1">Leaves</tissue>
    </source>
</reference>
<dbReference type="AlphaFoldDB" id="A0A834GUK9"/>
<dbReference type="Proteomes" id="UP000626092">
    <property type="component" value="Unassembled WGS sequence"/>
</dbReference>
<dbReference type="Gene3D" id="3.30.730.10">
    <property type="entry name" value="AP2/ERF domain"/>
    <property type="match status" value="1"/>
</dbReference>
<dbReference type="GO" id="GO:0003700">
    <property type="term" value="F:DNA-binding transcription factor activity"/>
    <property type="evidence" value="ECO:0007669"/>
    <property type="project" value="InterPro"/>
</dbReference>
<dbReference type="InterPro" id="IPR036955">
    <property type="entry name" value="AP2/ERF_dom_sf"/>
</dbReference>
<protein>
    <submittedName>
        <fullName evidence="1">Uncharacterized protein</fullName>
    </submittedName>
</protein>
<keyword evidence="2" id="KW-1185">Reference proteome</keyword>
<name>A0A834GUK9_RHOSS</name>
<proteinExistence type="predicted"/>
<sequence>MSTRVGTSQGVKECHENPLLGVFGTLSSWLPEDRNSDIVTNLGESTIAMMLKKDPRCCGFKARKYSCLLDPSGTLDPHQIEENTPNEDEVRETPIVFSTIDDTARPTLTIRKPDEAGAAVAGTYETEEEAAIVYNNAAIKLHGPDDLRPPG</sequence>
<organism evidence="1 2">
    <name type="scientific">Rhododendron simsii</name>
    <name type="common">Sims's rhododendron</name>
    <dbReference type="NCBI Taxonomy" id="118357"/>
    <lineage>
        <taxon>Eukaryota</taxon>
        <taxon>Viridiplantae</taxon>
        <taxon>Streptophyta</taxon>
        <taxon>Embryophyta</taxon>
        <taxon>Tracheophyta</taxon>
        <taxon>Spermatophyta</taxon>
        <taxon>Magnoliopsida</taxon>
        <taxon>eudicotyledons</taxon>
        <taxon>Gunneridae</taxon>
        <taxon>Pentapetalae</taxon>
        <taxon>asterids</taxon>
        <taxon>Ericales</taxon>
        <taxon>Ericaceae</taxon>
        <taxon>Ericoideae</taxon>
        <taxon>Rhodoreae</taxon>
        <taxon>Rhododendron</taxon>
    </lineage>
</organism>
<comment type="caution">
    <text evidence="1">The sequence shown here is derived from an EMBL/GenBank/DDBJ whole genome shotgun (WGS) entry which is preliminary data.</text>
</comment>